<dbReference type="HOGENOM" id="CLU_000960_28_3_5"/>
<evidence type="ECO:0000256" key="5">
    <source>
        <dbReference type="ARBA" id="ARBA00022989"/>
    </source>
</evidence>
<feature type="transmembrane region" description="Helical" evidence="7">
    <location>
        <begin position="333"/>
        <end position="354"/>
    </location>
</feature>
<proteinExistence type="predicted"/>
<dbReference type="GO" id="GO:0005886">
    <property type="term" value="C:plasma membrane"/>
    <property type="evidence" value="ECO:0007669"/>
    <property type="project" value="UniProtKB-SubCell"/>
</dbReference>
<evidence type="ECO:0000256" key="3">
    <source>
        <dbReference type="ARBA" id="ARBA00022475"/>
    </source>
</evidence>
<comment type="subcellular location">
    <subcellularLocation>
        <location evidence="1">Cell membrane</location>
        <topology evidence="1">Multi-pass membrane protein</topology>
    </subcellularLocation>
</comment>
<feature type="transmembrane region" description="Helical" evidence="7">
    <location>
        <begin position="20"/>
        <end position="43"/>
    </location>
</feature>
<dbReference type="Proteomes" id="UP000005732">
    <property type="component" value="Unassembled WGS sequence"/>
</dbReference>
<keyword evidence="4 7" id="KW-0812">Transmembrane</keyword>
<protein>
    <submittedName>
        <fullName evidence="9">Arabinose efflux permease family protein</fullName>
    </submittedName>
</protein>
<dbReference type="EMBL" id="JH719395">
    <property type="protein sequence ID" value="EJC82918.1"/>
    <property type="molecule type" value="Genomic_DNA"/>
</dbReference>
<feature type="transmembrane region" description="Helical" evidence="7">
    <location>
        <begin position="146"/>
        <end position="168"/>
    </location>
</feature>
<keyword evidence="2" id="KW-0813">Transport</keyword>
<organism evidence="9 10">
    <name type="scientific">Rhizobium leguminosarum bv. trifolii WSM2297</name>
    <dbReference type="NCBI Taxonomy" id="754762"/>
    <lineage>
        <taxon>Bacteria</taxon>
        <taxon>Pseudomonadati</taxon>
        <taxon>Pseudomonadota</taxon>
        <taxon>Alphaproteobacteria</taxon>
        <taxon>Hyphomicrobiales</taxon>
        <taxon>Rhizobiaceae</taxon>
        <taxon>Rhizobium/Agrobacterium group</taxon>
        <taxon>Rhizobium</taxon>
    </lineage>
</organism>
<evidence type="ECO:0000313" key="9">
    <source>
        <dbReference type="EMBL" id="EJC82918.1"/>
    </source>
</evidence>
<evidence type="ECO:0000256" key="1">
    <source>
        <dbReference type="ARBA" id="ARBA00004651"/>
    </source>
</evidence>
<dbReference type="PANTHER" id="PTHR42718:SF46">
    <property type="entry name" value="BLR6921 PROTEIN"/>
    <property type="match status" value="1"/>
</dbReference>
<name>J0WCI1_RHILT</name>
<keyword evidence="3" id="KW-1003">Cell membrane</keyword>
<dbReference type="Gene3D" id="1.20.1720.10">
    <property type="entry name" value="Multidrug resistance protein D"/>
    <property type="match status" value="1"/>
</dbReference>
<feature type="transmembrane region" description="Helical" evidence="7">
    <location>
        <begin position="360"/>
        <end position="377"/>
    </location>
</feature>
<sequence>MSLTSTAPVSQDGLVSPRRYLAIALLLLSIVLVVLDGAIANVALPSIALSLHAEAGSTVWVVSAYQLAVLVAILPCGALGEIYGARRVFLLGVALFTAASAACALAPDLPLLILARFAQGLGAGAIMALGMMNLRQALPQHMLGPIIGINAMVIAISSAAGPGIAGAILSVTSWPWLFAVNIPLGAIVLFGGGMLGHVEGAKRKLNAKALLANAAMFILFFSGADRMASAPVTGAILIAASLACLFILLRLERNSRTPLVPTDLLAAPAFRVAVIASIFCFCGQTLSTIALPFYLQHTLHMTPVLAGLYMMPWPVATAIIAPISGRLANRVKTAWLCAIGGALLALGLLVAGLTPPDPRGIAFIIGTVLAGLGFGLFQTPNNRILLLSAPKARSGAAGAMQGTARLLGQTLGGISMSIIFATLPLSTALNFAIVIAAGCAAIASLVSLNRARHEVAGQAAAS</sequence>
<dbReference type="PANTHER" id="PTHR42718">
    <property type="entry name" value="MAJOR FACILITATOR SUPERFAMILY MULTIDRUG TRANSPORTER MFSC"/>
    <property type="match status" value="1"/>
</dbReference>
<evidence type="ECO:0000313" key="10">
    <source>
        <dbReference type="Proteomes" id="UP000005732"/>
    </source>
</evidence>
<dbReference type="GO" id="GO:0022857">
    <property type="term" value="F:transmembrane transporter activity"/>
    <property type="evidence" value="ECO:0007669"/>
    <property type="project" value="InterPro"/>
</dbReference>
<feature type="transmembrane region" description="Helical" evidence="7">
    <location>
        <begin position="55"/>
        <end position="76"/>
    </location>
</feature>
<reference evidence="9 10" key="1">
    <citation type="submission" date="2012-02" db="EMBL/GenBank/DDBJ databases">
        <title>Improved High-Quality Draft Sequence of Rhizobium leguminosarum bv. trifolii WSM2297.</title>
        <authorList>
            <consortium name="US DOE Joint Genome Institute"/>
            <person name="Lucas S."/>
            <person name="Han J."/>
            <person name="Lapidus A."/>
            <person name="Cheng J.-F."/>
            <person name="Goodwin L."/>
            <person name="Pitluck S."/>
            <person name="Peters L."/>
            <person name="Ovchinnikova G."/>
            <person name="Zhang X."/>
            <person name="Detter J.C."/>
            <person name="Han C."/>
            <person name="Tapia R."/>
            <person name="Land M."/>
            <person name="Hauser L."/>
            <person name="Kyrpides N."/>
            <person name="Ivanova N."/>
            <person name="Pagani I."/>
            <person name="Brau L."/>
            <person name="Yates R."/>
            <person name="O'Hara G."/>
            <person name="Rui T."/>
            <person name="Howieson J."/>
            <person name="Reeve W."/>
            <person name="Woyke T."/>
        </authorList>
    </citation>
    <scope>NUCLEOTIDE SEQUENCE [LARGE SCALE GENOMIC DNA]</scope>
    <source>
        <strain evidence="9 10">WSM2297</strain>
    </source>
</reference>
<dbReference type="Gene3D" id="1.20.1250.20">
    <property type="entry name" value="MFS general substrate transporter like domains"/>
    <property type="match status" value="1"/>
</dbReference>
<feature type="transmembrane region" description="Helical" evidence="7">
    <location>
        <begin position="406"/>
        <end position="423"/>
    </location>
</feature>
<evidence type="ECO:0000256" key="6">
    <source>
        <dbReference type="ARBA" id="ARBA00023136"/>
    </source>
</evidence>
<evidence type="ECO:0000259" key="8">
    <source>
        <dbReference type="PROSITE" id="PS50850"/>
    </source>
</evidence>
<feature type="transmembrane region" description="Helical" evidence="7">
    <location>
        <begin position="272"/>
        <end position="295"/>
    </location>
</feature>
<feature type="transmembrane region" description="Helical" evidence="7">
    <location>
        <begin position="301"/>
        <end position="321"/>
    </location>
</feature>
<feature type="transmembrane region" description="Helical" evidence="7">
    <location>
        <begin position="429"/>
        <end position="448"/>
    </location>
</feature>
<feature type="transmembrane region" description="Helical" evidence="7">
    <location>
        <begin position="88"/>
        <end position="107"/>
    </location>
</feature>
<dbReference type="InterPro" id="IPR036259">
    <property type="entry name" value="MFS_trans_sf"/>
</dbReference>
<dbReference type="PRINTS" id="PR01036">
    <property type="entry name" value="TCRTETB"/>
</dbReference>
<dbReference type="CDD" id="cd17321">
    <property type="entry name" value="MFS_MMR_MDR_like"/>
    <property type="match status" value="1"/>
</dbReference>
<evidence type="ECO:0000256" key="4">
    <source>
        <dbReference type="ARBA" id="ARBA00022692"/>
    </source>
</evidence>
<dbReference type="Pfam" id="PF07690">
    <property type="entry name" value="MFS_1"/>
    <property type="match status" value="1"/>
</dbReference>
<keyword evidence="6 7" id="KW-0472">Membrane</keyword>
<feature type="transmembrane region" description="Helical" evidence="7">
    <location>
        <begin position="174"/>
        <end position="195"/>
    </location>
</feature>
<feature type="transmembrane region" description="Helical" evidence="7">
    <location>
        <begin position="207"/>
        <end position="224"/>
    </location>
</feature>
<evidence type="ECO:0000256" key="7">
    <source>
        <dbReference type="SAM" id="Phobius"/>
    </source>
</evidence>
<dbReference type="SUPFAM" id="SSF103473">
    <property type="entry name" value="MFS general substrate transporter"/>
    <property type="match status" value="1"/>
</dbReference>
<feature type="domain" description="Major facilitator superfamily (MFS) profile" evidence="8">
    <location>
        <begin position="22"/>
        <end position="455"/>
    </location>
</feature>
<dbReference type="InterPro" id="IPR011701">
    <property type="entry name" value="MFS"/>
</dbReference>
<accession>J0WCI1</accession>
<dbReference type="PROSITE" id="PS50850">
    <property type="entry name" value="MFS"/>
    <property type="match status" value="1"/>
</dbReference>
<feature type="transmembrane region" description="Helical" evidence="7">
    <location>
        <begin position="113"/>
        <end position="134"/>
    </location>
</feature>
<feature type="transmembrane region" description="Helical" evidence="7">
    <location>
        <begin position="230"/>
        <end position="251"/>
    </location>
</feature>
<dbReference type="AlphaFoldDB" id="J0WCI1"/>
<evidence type="ECO:0000256" key="2">
    <source>
        <dbReference type="ARBA" id="ARBA00022448"/>
    </source>
</evidence>
<dbReference type="RefSeq" id="WP_003584779.1">
    <property type="nucleotide sequence ID" value="NZ_JH719395.1"/>
</dbReference>
<dbReference type="InterPro" id="IPR020846">
    <property type="entry name" value="MFS_dom"/>
</dbReference>
<gene>
    <name evidence="9" type="ORF">Rleg4DRAFT_4648</name>
</gene>
<keyword evidence="5 7" id="KW-1133">Transmembrane helix</keyword>